<dbReference type="InterPro" id="IPR037883">
    <property type="entry name" value="Knr4/Smi1-like_sf"/>
</dbReference>
<dbReference type="EMBL" id="CP071795">
    <property type="protein sequence ID" value="QTD39187.1"/>
    <property type="molecule type" value="Genomic_DNA"/>
</dbReference>
<reference evidence="2 3" key="1">
    <citation type="submission" date="2021-03" db="EMBL/GenBank/DDBJ databases">
        <title>Complete genome of Polaribacter_sp.G4M1.</title>
        <authorList>
            <person name="Jeong S.W."/>
            <person name="Bae J.W."/>
        </authorList>
    </citation>
    <scope>NUCLEOTIDE SEQUENCE [LARGE SCALE GENOMIC DNA]</scope>
    <source>
        <strain evidence="2 3">G4M1</strain>
    </source>
</reference>
<dbReference type="SMART" id="SM00860">
    <property type="entry name" value="SMI1_KNR4"/>
    <property type="match status" value="1"/>
</dbReference>
<protein>
    <submittedName>
        <fullName evidence="2">SMI1/KNR4 family protein</fullName>
    </submittedName>
</protein>
<feature type="domain" description="Knr4/Smi1-like" evidence="1">
    <location>
        <begin position="12"/>
        <end position="136"/>
    </location>
</feature>
<gene>
    <name evidence="2" type="ORF">JL193_08095</name>
</gene>
<keyword evidence="3" id="KW-1185">Reference proteome</keyword>
<organism evidence="2 3">
    <name type="scientific">Polaribacter batillariae</name>
    <dbReference type="NCBI Taxonomy" id="2808900"/>
    <lineage>
        <taxon>Bacteria</taxon>
        <taxon>Pseudomonadati</taxon>
        <taxon>Bacteroidota</taxon>
        <taxon>Flavobacteriia</taxon>
        <taxon>Flavobacteriales</taxon>
        <taxon>Flavobacteriaceae</taxon>
    </lineage>
</organism>
<dbReference type="Proteomes" id="UP000663935">
    <property type="component" value="Chromosome"/>
</dbReference>
<dbReference type="InterPro" id="IPR018958">
    <property type="entry name" value="Knr4/Smi1-like_dom"/>
</dbReference>
<proteinExistence type="predicted"/>
<dbReference type="SUPFAM" id="SSF160631">
    <property type="entry name" value="SMI1/KNR4-like"/>
    <property type="match status" value="1"/>
</dbReference>
<dbReference type="RefSeq" id="WP_207973296.1">
    <property type="nucleotide sequence ID" value="NZ_CP071795.1"/>
</dbReference>
<dbReference type="Gene3D" id="3.40.1580.10">
    <property type="entry name" value="SMI1/KNR4-like"/>
    <property type="match status" value="1"/>
</dbReference>
<name>A0ABX7SY44_9FLAO</name>
<evidence type="ECO:0000313" key="3">
    <source>
        <dbReference type="Proteomes" id="UP000663935"/>
    </source>
</evidence>
<evidence type="ECO:0000313" key="2">
    <source>
        <dbReference type="EMBL" id="QTD39187.1"/>
    </source>
</evidence>
<sequence length="145" mass="16565">MIIDFEFEANQPLTSADIEAFEGRIGKILPEDYKQHMLKWNGGRVRQLNLEHKNHPDDGDMSLSYFYAIDYDVTTIESLMGYLGDAMPKDFILIGSTNAAKVIMSLKDNDYGEISVMFSDGYIIDMSPSFSQFLEDYSEVDDDNY</sequence>
<evidence type="ECO:0000259" key="1">
    <source>
        <dbReference type="SMART" id="SM00860"/>
    </source>
</evidence>
<dbReference type="Pfam" id="PF09346">
    <property type="entry name" value="SMI1_KNR4"/>
    <property type="match status" value="1"/>
</dbReference>
<accession>A0ABX7SY44</accession>